<evidence type="ECO:0000313" key="4">
    <source>
        <dbReference type="Proteomes" id="UP001142462"/>
    </source>
</evidence>
<evidence type="ECO:0000313" key="3">
    <source>
        <dbReference type="EMBL" id="GLJ61131.1"/>
    </source>
</evidence>
<gene>
    <name evidence="3" type="ORF">GCM10017576_12600</name>
</gene>
<dbReference type="PANTHER" id="PTHR43685:SF2">
    <property type="entry name" value="GLYCOSYLTRANSFERASE 2-LIKE DOMAIN-CONTAINING PROTEIN"/>
    <property type="match status" value="1"/>
</dbReference>
<name>A0A9W6H2F6_9MICO</name>
<dbReference type="SUPFAM" id="SSF53448">
    <property type="entry name" value="Nucleotide-diphospho-sugar transferases"/>
    <property type="match status" value="1"/>
</dbReference>
<dbReference type="PANTHER" id="PTHR43685">
    <property type="entry name" value="GLYCOSYLTRANSFERASE"/>
    <property type="match status" value="1"/>
</dbReference>
<dbReference type="EMBL" id="BSEJ01000004">
    <property type="protein sequence ID" value="GLJ61131.1"/>
    <property type="molecule type" value="Genomic_DNA"/>
</dbReference>
<dbReference type="InterPro" id="IPR029044">
    <property type="entry name" value="Nucleotide-diphossugar_trans"/>
</dbReference>
<dbReference type="AlphaFoldDB" id="A0A9W6H2F6"/>
<evidence type="ECO:0000259" key="2">
    <source>
        <dbReference type="Pfam" id="PF00535"/>
    </source>
</evidence>
<evidence type="ECO:0000256" key="1">
    <source>
        <dbReference type="SAM" id="MobiDB-lite"/>
    </source>
</evidence>
<reference evidence="3" key="2">
    <citation type="submission" date="2023-01" db="EMBL/GenBank/DDBJ databases">
        <authorList>
            <person name="Sun Q."/>
            <person name="Evtushenko L."/>
        </authorList>
    </citation>
    <scope>NUCLEOTIDE SEQUENCE</scope>
    <source>
        <strain evidence="3">VKM Ac-1020</strain>
    </source>
</reference>
<feature type="domain" description="Glycosyltransferase 2-like" evidence="2">
    <location>
        <begin position="394"/>
        <end position="505"/>
    </location>
</feature>
<dbReference type="CDD" id="cd00761">
    <property type="entry name" value="Glyco_tranf_GTA_type"/>
    <property type="match status" value="1"/>
</dbReference>
<dbReference type="RefSeq" id="WP_271172837.1">
    <property type="nucleotide sequence ID" value="NZ_BSEJ01000004.1"/>
</dbReference>
<sequence length="604" mass="66277">MPVRRWFRRPDEQDAPDRDGEHVVTDPRQASALASTADEPLPVRLRVPDVDALRHLAMAADGAMTQDLRVHIERWEAPSPRWRGRMAPLRDTRTVTLSHDPARRTASAHVSLHAPLPVARVLDALIPAFVPDAPVVGAGFPLLAVDPSAGAEALPLLPSRRIPQLEPIAPALEGRHLRKADVLLTARTDLAREEEDAVHQLTVGEALLGHPRVERPVIDLNVHNPIGRILGFKPSPPARRLVIDRPRGVVRLLGATDPDLRPIEFAIAEPLSARDVAAVRNVEAVDLSPLAGLAGPVPEGLTTRFAELAAAGVILHSLPDSVAIAPEQLSPRIADAIRRPYRPAMGLERERRSVALRRAAMHDHAGFLRLASAVEHRTGSRYLPSVSVVLSTMRGELIPGVLEMMARQTYPHMEVVVVAHGIPAPDLSGVELGGLDVTVVEVPSTVLFGAALAEGVRRSSGDLITKLDDDDWYSEHHVFDLVLAHLYSRADIVGKTTEYLFFEEVAQTVHRTFATERYHDQVAGGAMLLSRAAFDALGGWRPTPNSTDRSVLIRVETQGGIGYRTHSLGYMYIRHSSKHTWERTDSQLLNGSFEQWRGWRAPEV</sequence>
<organism evidence="3 4">
    <name type="scientific">Microbacterium barkeri</name>
    <dbReference type="NCBI Taxonomy" id="33917"/>
    <lineage>
        <taxon>Bacteria</taxon>
        <taxon>Bacillati</taxon>
        <taxon>Actinomycetota</taxon>
        <taxon>Actinomycetes</taxon>
        <taxon>Micrococcales</taxon>
        <taxon>Microbacteriaceae</taxon>
        <taxon>Microbacterium</taxon>
    </lineage>
</organism>
<dbReference type="InterPro" id="IPR050834">
    <property type="entry name" value="Glycosyltransf_2"/>
</dbReference>
<dbReference type="InterPro" id="IPR001173">
    <property type="entry name" value="Glyco_trans_2-like"/>
</dbReference>
<reference evidence="3" key="1">
    <citation type="journal article" date="2014" name="Int. J. Syst. Evol. Microbiol.">
        <title>Complete genome sequence of Corynebacterium casei LMG S-19264T (=DSM 44701T), isolated from a smear-ripened cheese.</title>
        <authorList>
            <consortium name="US DOE Joint Genome Institute (JGI-PGF)"/>
            <person name="Walter F."/>
            <person name="Albersmeier A."/>
            <person name="Kalinowski J."/>
            <person name="Ruckert C."/>
        </authorList>
    </citation>
    <scope>NUCLEOTIDE SEQUENCE</scope>
    <source>
        <strain evidence="3">VKM Ac-1020</strain>
    </source>
</reference>
<comment type="caution">
    <text evidence="3">The sequence shown here is derived from an EMBL/GenBank/DDBJ whole genome shotgun (WGS) entry which is preliminary data.</text>
</comment>
<accession>A0A9W6H2F6</accession>
<dbReference type="Pfam" id="PF00535">
    <property type="entry name" value="Glycos_transf_2"/>
    <property type="match status" value="1"/>
</dbReference>
<feature type="region of interest" description="Disordered" evidence="1">
    <location>
        <begin position="1"/>
        <end position="23"/>
    </location>
</feature>
<keyword evidence="4" id="KW-1185">Reference proteome</keyword>
<protein>
    <recommendedName>
        <fullName evidence="2">Glycosyltransferase 2-like domain-containing protein</fullName>
    </recommendedName>
</protein>
<feature type="compositionally biased region" description="Basic and acidic residues" evidence="1">
    <location>
        <begin position="8"/>
        <end position="23"/>
    </location>
</feature>
<dbReference type="Gene3D" id="3.90.550.10">
    <property type="entry name" value="Spore Coat Polysaccharide Biosynthesis Protein SpsA, Chain A"/>
    <property type="match status" value="1"/>
</dbReference>
<proteinExistence type="predicted"/>
<dbReference type="Proteomes" id="UP001142462">
    <property type="component" value="Unassembled WGS sequence"/>
</dbReference>